<dbReference type="PROSITE" id="PS51186">
    <property type="entry name" value="GNAT"/>
    <property type="match status" value="1"/>
</dbReference>
<accession>A0A212KKM7</accession>
<dbReference type="InterPro" id="IPR043128">
    <property type="entry name" value="Rev_trsase/Diguanyl_cyclase"/>
</dbReference>
<evidence type="ECO:0000256" key="2">
    <source>
        <dbReference type="ARBA" id="ARBA00034247"/>
    </source>
</evidence>
<evidence type="ECO:0000259" key="4">
    <source>
        <dbReference type="PROSITE" id="PS50887"/>
    </source>
</evidence>
<feature type="domain" description="N-acetyltransferase" evidence="5">
    <location>
        <begin position="341"/>
        <end position="487"/>
    </location>
</feature>
<feature type="domain" description="GGDEF" evidence="4">
    <location>
        <begin position="202"/>
        <end position="337"/>
    </location>
</feature>
<dbReference type="InterPro" id="IPR016181">
    <property type="entry name" value="Acyl_CoA_acyltransferase"/>
</dbReference>
<dbReference type="PROSITE" id="PS50887">
    <property type="entry name" value="GGDEF"/>
    <property type="match status" value="1"/>
</dbReference>
<evidence type="ECO:0000256" key="1">
    <source>
        <dbReference type="ARBA" id="ARBA00012528"/>
    </source>
</evidence>
<dbReference type="GO" id="GO:0016747">
    <property type="term" value="F:acyltransferase activity, transferring groups other than amino-acyl groups"/>
    <property type="evidence" value="ECO:0007669"/>
    <property type="project" value="InterPro"/>
</dbReference>
<dbReference type="PANTHER" id="PTHR45138:SF9">
    <property type="entry name" value="DIGUANYLATE CYCLASE DGCM-RELATED"/>
    <property type="match status" value="1"/>
</dbReference>
<comment type="catalytic activity">
    <reaction evidence="2">
        <text>2 GTP = 3',3'-c-di-GMP + 2 diphosphate</text>
        <dbReference type="Rhea" id="RHEA:24898"/>
        <dbReference type="ChEBI" id="CHEBI:33019"/>
        <dbReference type="ChEBI" id="CHEBI:37565"/>
        <dbReference type="ChEBI" id="CHEBI:58805"/>
        <dbReference type="EC" id="2.7.7.65"/>
    </reaction>
</comment>
<dbReference type="EC" id="2.7.7.65" evidence="1"/>
<dbReference type="SMART" id="SM00267">
    <property type="entry name" value="GGDEF"/>
    <property type="match status" value="1"/>
</dbReference>
<sequence>MSPERESLIRSLFETFVARYALRDESLLGMFGETFSGYTVCGEFLVHDRDRWAEIVRADFAEAAFLRIDVIDLTMQDLAEDVVSALALFHLHLPDDDPLVAREMLRLFLVFRREAGEWKVAHSSYSAPYHLRDADRIFPLDSLAARAAELERLVEERTARLERANSALETLSYTDDLTGIANRRAFDRRLREEWRRARRGETPLALLMLDLDVFKHYNDRYGHLAGDRCLERIARLLAGSVRRAGDLAARFGGEEFVVLLPGADADEAHEVAMLILRKIRALALPHEETATGIVTVSIGIAGEIPAGGDPLDLVRRADAALYRAKRAGRNRIAFELDDAPFAVRPAHPGEAAEIAALIDEAFRDAAHACGFEGEVFLALRRADALVVSLVAEVGGVLLGQVAASPLSLDGAPGWAGIGPLAVRPGTRGHGVGTRLMAACLAALEEAGFKGAVLVGDPAYYGRFGFSARPGLIFPGAPAENVLGLAFGPEEPQGVAAFHPAFDVAL</sequence>
<dbReference type="SUPFAM" id="SSF55073">
    <property type="entry name" value="Nucleotide cyclase"/>
    <property type="match status" value="1"/>
</dbReference>
<evidence type="ECO:0000259" key="5">
    <source>
        <dbReference type="PROSITE" id="PS51186"/>
    </source>
</evidence>
<dbReference type="Gene3D" id="3.40.630.30">
    <property type="match status" value="1"/>
</dbReference>
<organism evidence="6">
    <name type="scientific">uncultured Alphaproteobacteria bacterium</name>
    <dbReference type="NCBI Taxonomy" id="91750"/>
    <lineage>
        <taxon>Bacteria</taxon>
        <taxon>Pseudomonadati</taxon>
        <taxon>Pseudomonadota</taxon>
        <taxon>Alphaproteobacteria</taxon>
        <taxon>environmental samples</taxon>
    </lineage>
</organism>
<dbReference type="GO" id="GO:1902201">
    <property type="term" value="P:negative regulation of bacterial-type flagellum-dependent cell motility"/>
    <property type="evidence" value="ECO:0007669"/>
    <property type="project" value="TreeGrafter"/>
</dbReference>
<dbReference type="InterPro" id="IPR000182">
    <property type="entry name" value="GNAT_dom"/>
</dbReference>
<dbReference type="Pfam" id="PF13474">
    <property type="entry name" value="SnoaL_3"/>
    <property type="match status" value="1"/>
</dbReference>
<dbReference type="EMBL" id="FLUO01000002">
    <property type="protein sequence ID" value="SBW12276.1"/>
    <property type="molecule type" value="Genomic_DNA"/>
</dbReference>
<dbReference type="FunFam" id="3.30.70.270:FF:000001">
    <property type="entry name" value="Diguanylate cyclase domain protein"/>
    <property type="match status" value="1"/>
</dbReference>
<dbReference type="InterPro" id="IPR000160">
    <property type="entry name" value="GGDEF_dom"/>
</dbReference>
<dbReference type="Pfam" id="PF00990">
    <property type="entry name" value="GGDEF"/>
    <property type="match status" value="1"/>
</dbReference>
<protein>
    <recommendedName>
        <fullName evidence="1">diguanylate cyclase</fullName>
        <ecNumber evidence="1">2.7.7.65</ecNumber>
    </recommendedName>
</protein>
<evidence type="ECO:0000256" key="3">
    <source>
        <dbReference type="SAM" id="Coils"/>
    </source>
</evidence>
<dbReference type="SUPFAM" id="SSF54427">
    <property type="entry name" value="NTF2-like"/>
    <property type="match status" value="1"/>
</dbReference>
<evidence type="ECO:0000313" key="6">
    <source>
        <dbReference type="EMBL" id="SBW12276.1"/>
    </source>
</evidence>
<dbReference type="NCBIfam" id="TIGR00254">
    <property type="entry name" value="GGDEF"/>
    <property type="match status" value="1"/>
</dbReference>
<dbReference type="Gene3D" id="3.30.70.270">
    <property type="match status" value="1"/>
</dbReference>
<feature type="coiled-coil region" evidence="3">
    <location>
        <begin position="140"/>
        <end position="167"/>
    </location>
</feature>
<dbReference type="GO" id="GO:0005886">
    <property type="term" value="C:plasma membrane"/>
    <property type="evidence" value="ECO:0007669"/>
    <property type="project" value="TreeGrafter"/>
</dbReference>
<dbReference type="AlphaFoldDB" id="A0A212KKM7"/>
<name>A0A212KKM7_9PROT</name>
<dbReference type="CDD" id="cd01949">
    <property type="entry name" value="GGDEF"/>
    <property type="match status" value="1"/>
</dbReference>
<dbReference type="GO" id="GO:0043709">
    <property type="term" value="P:cell adhesion involved in single-species biofilm formation"/>
    <property type="evidence" value="ECO:0007669"/>
    <property type="project" value="TreeGrafter"/>
</dbReference>
<dbReference type="Pfam" id="PF00583">
    <property type="entry name" value="Acetyltransf_1"/>
    <property type="match status" value="1"/>
</dbReference>
<dbReference type="InterPro" id="IPR050469">
    <property type="entry name" value="Diguanylate_Cyclase"/>
</dbReference>
<dbReference type="GO" id="GO:0052621">
    <property type="term" value="F:diguanylate cyclase activity"/>
    <property type="evidence" value="ECO:0007669"/>
    <property type="project" value="UniProtKB-EC"/>
</dbReference>
<dbReference type="InterPro" id="IPR037401">
    <property type="entry name" value="SnoaL-like"/>
</dbReference>
<dbReference type="PANTHER" id="PTHR45138">
    <property type="entry name" value="REGULATORY COMPONENTS OF SENSORY TRANSDUCTION SYSTEM"/>
    <property type="match status" value="1"/>
</dbReference>
<dbReference type="InterPro" id="IPR029787">
    <property type="entry name" value="Nucleotide_cyclase"/>
</dbReference>
<dbReference type="SUPFAM" id="SSF55729">
    <property type="entry name" value="Acyl-CoA N-acyltransferases (Nat)"/>
    <property type="match status" value="1"/>
</dbReference>
<dbReference type="Gene3D" id="3.10.450.50">
    <property type="match status" value="1"/>
</dbReference>
<dbReference type="CDD" id="cd04301">
    <property type="entry name" value="NAT_SF"/>
    <property type="match status" value="1"/>
</dbReference>
<gene>
    <name evidence="6" type="ORF">KL86APRO_20532</name>
</gene>
<dbReference type="InterPro" id="IPR032710">
    <property type="entry name" value="NTF2-like_dom_sf"/>
</dbReference>
<keyword evidence="3" id="KW-0175">Coiled coil</keyword>
<proteinExistence type="predicted"/>
<reference evidence="6" key="1">
    <citation type="submission" date="2016-04" db="EMBL/GenBank/DDBJ databases">
        <authorList>
            <person name="Evans L.H."/>
            <person name="Alamgir A."/>
            <person name="Owens N."/>
            <person name="Weber N.D."/>
            <person name="Virtaneva K."/>
            <person name="Barbian K."/>
            <person name="Babar A."/>
            <person name="Rosenke K."/>
        </authorList>
    </citation>
    <scope>NUCLEOTIDE SEQUENCE</scope>
    <source>
        <strain evidence="6">86</strain>
    </source>
</reference>